<proteinExistence type="predicted"/>
<protein>
    <submittedName>
        <fullName evidence="1">Heparinase II/III-family protein</fullName>
    </submittedName>
</protein>
<dbReference type="Proteomes" id="UP001631969">
    <property type="component" value="Unassembled WGS sequence"/>
</dbReference>
<evidence type="ECO:0000313" key="1">
    <source>
        <dbReference type="EMBL" id="MFM9331045.1"/>
    </source>
</evidence>
<evidence type="ECO:0000313" key="2">
    <source>
        <dbReference type="Proteomes" id="UP001631969"/>
    </source>
</evidence>
<keyword evidence="2" id="KW-1185">Reference proteome</keyword>
<accession>A0ACC7P446</accession>
<sequence length="774" mass="87718">MVFYEDQRLEAIRRQIKTNPIIEKGWLLLEAESAGFGSADVQEVARTQKDMQNRVRQFGGNKRFTLGNYIREQAKRAHHLAFLYRMNGGTELARGIKELILLIGKEEAWLYQTGSGRASDLWTADIGLHLSLAYDCIRDTLTHEEKRTIEEQLYTKAFLPLYTDWLDPTRKIHALDTMGHNWWIVCVSGAGMVLLTLGDQTEGYAAYLHTITEGLKEWFAYPGNVLQNKKANFGPNGDYIETMSYLDYALGSFMVFEDLYRRTTGETSLFIQPLLSCIPDAYLETVFHLDGKLHSFTFGDSGARNGNGHVWLRLAEECGRGDMLAFFLANLDFPAGPLELFYYPEHMEPKFSEHRPGVSILTHSGYGMIRDGKATEDGGTLLAVKTGESWNHNHLDAGSFVLVSGGREWIMDSGYCVYSKPLYNAYYRQSVAHNVVLLDGEGQPPDMIEFGTKFEGWLPAYLEAPDYRYLLADCTGPYMNLFHRFYRHFLLLDGYLIMVDDLFANREGSFQWLLHYKGMAELDGETLHISPDGTPSSESDKLSVRHLYPETKQYIREKGYSTAAHRGTGLEDIFPEAEYMKVCAEGENRRIKFMTLFTLPQAPAVTVEKQADDQFQTIRLIYPEGRVLMVLCNLHADGRVMHDNAHGSFAGIETDAFLSTALYSPEGELERITLHNGSYWKSGGNCRFSSLLKTDAYIDYRDGLAIQTSLTGDAWCYFDCRNEGESALSANGFLKDPMSGLWKRQMKQGQSYVRLESPQNHTPNPAEEVGHVLD</sequence>
<organism evidence="1 2">
    <name type="scientific">Paenibacillus mesotrionivorans</name>
    <dbReference type="NCBI Taxonomy" id="3160968"/>
    <lineage>
        <taxon>Bacteria</taxon>
        <taxon>Bacillati</taxon>
        <taxon>Bacillota</taxon>
        <taxon>Bacilli</taxon>
        <taxon>Bacillales</taxon>
        <taxon>Paenibacillaceae</taxon>
        <taxon>Paenibacillus</taxon>
    </lineage>
</organism>
<gene>
    <name evidence="1" type="ORF">ACI1P1_22385</name>
</gene>
<reference evidence="1" key="1">
    <citation type="submission" date="2024-12" db="EMBL/GenBank/DDBJ databases">
        <authorList>
            <person name="Wu N."/>
        </authorList>
    </citation>
    <scope>NUCLEOTIDE SEQUENCE</scope>
    <source>
        <strain evidence="1">P15</strain>
    </source>
</reference>
<comment type="caution">
    <text evidence="1">The sequence shown here is derived from an EMBL/GenBank/DDBJ whole genome shotgun (WGS) entry which is preliminary data.</text>
</comment>
<dbReference type="EMBL" id="JBJURJ010000016">
    <property type="protein sequence ID" value="MFM9331045.1"/>
    <property type="molecule type" value="Genomic_DNA"/>
</dbReference>
<name>A0ACC7P446_9BACL</name>